<protein>
    <submittedName>
        <fullName evidence="1">Uncharacterized protein</fullName>
    </submittedName>
</protein>
<keyword evidence="2" id="KW-1185">Reference proteome</keyword>
<organism evidence="1 2">
    <name type="scientific">Pleurodeles waltl</name>
    <name type="common">Iberian ribbed newt</name>
    <dbReference type="NCBI Taxonomy" id="8319"/>
    <lineage>
        <taxon>Eukaryota</taxon>
        <taxon>Metazoa</taxon>
        <taxon>Chordata</taxon>
        <taxon>Craniata</taxon>
        <taxon>Vertebrata</taxon>
        <taxon>Euteleostomi</taxon>
        <taxon>Amphibia</taxon>
        <taxon>Batrachia</taxon>
        <taxon>Caudata</taxon>
        <taxon>Salamandroidea</taxon>
        <taxon>Salamandridae</taxon>
        <taxon>Pleurodelinae</taxon>
        <taxon>Pleurodeles</taxon>
    </lineage>
</organism>
<gene>
    <name evidence="1" type="ORF">NDU88_006025</name>
</gene>
<sequence length="94" mass="10442">MALPDCQSFIDGGRLSRPRPLRPILRQQRLLHTHRVCHAPATRTAAADELRSLGGVQQDLRCVDKWQSVPQRKLGGALGLESRDATGGERSFAW</sequence>
<evidence type="ECO:0000313" key="2">
    <source>
        <dbReference type="Proteomes" id="UP001066276"/>
    </source>
</evidence>
<name>A0AAV7RLX0_PLEWA</name>
<dbReference type="AlphaFoldDB" id="A0AAV7RLX0"/>
<dbReference type="Proteomes" id="UP001066276">
    <property type="component" value="Chromosome 5"/>
</dbReference>
<proteinExistence type="predicted"/>
<reference evidence="1" key="1">
    <citation type="journal article" date="2022" name="bioRxiv">
        <title>Sequencing and chromosome-scale assembly of the giantPleurodeles waltlgenome.</title>
        <authorList>
            <person name="Brown T."/>
            <person name="Elewa A."/>
            <person name="Iarovenko S."/>
            <person name="Subramanian E."/>
            <person name="Araus A.J."/>
            <person name="Petzold A."/>
            <person name="Susuki M."/>
            <person name="Suzuki K.-i.T."/>
            <person name="Hayashi T."/>
            <person name="Toyoda A."/>
            <person name="Oliveira C."/>
            <person name="Osipova E."/>
            <person name="Leigh N.D."/>
            <person name="Simon A."/>
            <person name="Yun M.H."/>
        </authorList>
    </citation>
    <scope>NUCLEOTIDE SEQUENCE</scope>
    <source>
        <strain evidence="1">20211129_DDA</strain>
        <tissue evidence="1">Liver</tissue>
    </source>
</reference>
<evidence type="ECO:0000313" key="1">
    <source>
        <dbReference type="EMBL" id="KAJ1153264.1"/>
    </source>
</evidence>
<dbReference type="EMBL" id="JANPWB010000009">
    <property type="protein sequence ID" value="KAJ1153264.1"/>
    <property type="molecule type" value="Genomic_DNA"/>
</dbReference>
<comment type="caution">
    <text evidence="1">The sequence shown here is derived from an EMBL/GenBank/DDBJ whole genome shotgun (WGS) entry which is preliminary data.</text>
</comment>
<accession>A0AAV7RLX0</accession>